<proteinExistence type="predicted"/>
<gene>
    <name evidence="1" type="ORF">L1987_38832</name>
</gene>
<protein>
    <submittedName>
        <fullName evidence="1">Uncharacterized protein</fullName>
    </submittedName>
</protein>
<reference evidence="2" key="1">
    <citation type="journal article" date="2022" name="Mol. Ecol. Resour.">
        <title>The genomes of chicory, endive, great burdock and yacon provide insights into Asteraceae palaeo-polyploidization history and plant inulin production.</title>
        <authorList>
            <person name="Fan W."/>
            <person name="Wang S."/>
            <person name="Wang H."/>
            <person name="Wang A."/>
            <person name="Jiang F."/>
            <person name="Liu H."/>
            <person name="Zhao H."/>
            <person name="Xu D."/>
            <person name="Zhang Y."/>
        </authorList>
    </citation>
    <scope>NUCLEOTIDE SEQUENCE [LARGE SCALE GENOMIC DNA]</scope>
    <source>
        <strain evidence="2">cv. Yunnan</strain>
    </source>
</reference>
<evidence type="ECO:0000313" key="2">
    <source>
        <dbReference type="Proteomes" id="UP001056120"/>
    </source>
</evidence>
<dbReference type="Proteomes" id="UP001056120">
    <property type="component" value="Linkage Group LG12"/>
</dbReference>
<dbReference type="EMBL" id="CM042029">
    <property type="protein sequence ID" value="KAI3796167.1"/>
    <property type="molecule type" value="Genomic_DNA"/>
</dbReference>
<sequence>MPKRRLTEVYSDEINQEECASSVGSNHPIGEVITLSDDDSGEVESPPSKIGSSFREDLAGDKSEIRAFRSPVVFKKLNEDSEEDEKGNWVEKYGSMIVDDNGPPPTRNKI</sequence>
<name>A0ACB9HMU1_9ASTR</name>
<keyword evidence="2" id="KW-1185">Reference proteome</keyword>
<accession>A0ACB9HMU1</accession>
<comment type="caution">
    <text evidence="1">The sequence shown here is derived from an EMBL/GenBank/DDBJ whole genome shotgun (WGS) entry which is preliminary data.</text>
</comment>
<evidence type="ECO:0000313" key="1">
    <source>
        <dbReference type="EMBL" id="KAI3796167.1"/>
    </source>
</evidence>
<reference evidence="1 2" key="2">
    <citation type="journal article" date="2022" name="Mol. Ecol. Resour.">
        <title>The genomes of chicory, endive, great burdock and yacon provide insights into Asteraceae paleo-polyploidization history and plant inulin production.</title>
        <authorList>
            <person name="Fan W."/>
            <person name="Wang S."/>
            <person name="Wang H."/>
            <person name="Wang A."/>
            <person name="Jiang F."/>
            <person name="Liu H."/>
            <person name="Zhao H."/>
            <person name="Xu D."/>
            <person name="Zhang Y."/>
        </authorList>
    </citation>
    <scope>NUCLEOTIDE SEQUENCE [LARGE SCALE GENOMIC DNA]</scope>
    <source>
        <strain evidence="2">cv. Yunnan</strain>
        <tissue evidence="1">Leaves</tissue>
    </source>
</reference>
<organism evidence="1 2">
    <name type="scientific">Smallanthus sonchifolius</name>
    <dbReference type="NCBI Taxonomy" id="185202"/>
    <lineage>
        <taxon>Eukaryota</taxon>
        <taxon>Viridiplantae</taxon>
        <taxon>Streptophyta</taxon>
        <taxon>Embryophyta</taxon>
        <taxon>Tracheophyta</taxon>
        <taxon>Spermatophyta</taxon>
        <taxon>Magnoliopsida</taxon>
        <taxon>eudicotyledons</taxon>
        <taxon>Gunneridae</taxon>
        <taxon>Pentapetalae</taxon>
        <taxon>asterids</taxon>
        <taxon>campanulids</taxon>
        <taxon>Asterales</taxon>
        <taxon>Asteraceae</taxon>
        <taxon>Asteroideae</taxon>
        <taxon>Heliantheae alliance</taxon>
        <taxon>Millerieae</taxon>
        <taxon>Smallanthus</taxon>
    </lineage>
</organism>